<dbReference type="GO" id="GO:0005975">
    <property type="term" value="P:carbohydrate metabolic process"/>
    <property type="evidence" value="ECO:0007669"/>
    <property type="project" value="InterPro"/>
</dbReference>
<dbReference type="Gene3D" id="2.115.10.20">
    <property type="entry name" value="Glycosyl hydrolase domain, family 43"/>
    <property type="match status" value="1"/>
</dbReference>
<dbReference type="GO" id="GO:0004553">
    <property type="term" value="F:hydrolase activity, hydrolyzing O-glycosyl compounds"/>
    <property type="evidence" value="ECO:0007669"/>
    <property type="project" value="InterPro"/>
</dbReference>
<evidence type="ECO:0000256" key="1">
    <source>
        <dbReference type="ARBA" id="ARBA00009865"/>
    </source>
</evidence>
<feature type="region of interest" description="Disordered" evidence="5">
    <location>
        <begin position="1"/>
        <end position="24"/>
    </location>
</feature>
<evidence type="ECO:0000313" key="7">
    <source>
        <dbReference type="Proteomes" id="UP000248724"/>
    </source>
</evidence>
<comment type="similarity">
    <text evidence="1 4">Belongs to the glycosyl hydrolase 43 family.</text>
</comment>
<evidence type="ECO:0008006" key="8">
    <source>
        <dbReference type="Google" id="ProtNLM"/>
    </source>
</evidence>
<evidence type="ECO:0000313" key="6">
    <source>
        <dbReference type="EMBL" id="PZR79970.1"/>
    </source>
</evidence>
<dbReference type="InterPro" id="IPR023296">
    <property type="entry name" value="Glyco_hydro_beta-prop_sf"/>
</dbReference>
<protein>
    <recommendedName>
        <fullName evidence="8">Glycoside hydrolase</fullName>
    </recommendedName>
</protein>
<proteinExistence type="inferred from homology"/>
<keyword evidence="2 4" id="KW-0378">Hydrolase</keyword>
<name>A0A2W5Z421_9BACT</name>
<dbReference type="InterPro" id="IPR051795">
    <property type="entry name" value="Glycosyl_Hydrlase_43"/>
</dbReference>
<dbReference type="EMBL" id="QHBU01000180">
    <property type="protein sequence ID" value="PZR79970.1"/>
    <property type="molecule type" value="Genomic_DNA"/>
</dbReference>
<dbReference type="PANTHER" id="PTHR42812:SF5">
    <property type="entry name" value="ENDO-ARABINASE"/>
    <property type="match status" value="1"/>
</dbReference>
<organism evidence="6 7">
    <name type="scientific">Candidatus Aeolococcus gillhamiae</name>
    <dbReference type="NCBI Taxonomy" id="3127015"/>
    <lineage>
        <taxon>Bacteria</taxon>
        <taxon>Bacillati</taxon>
        <taxon>Candidatus Dormiibacterota</taxon>
        <taxon>Candidatus Dormibacteria</taxon>
        <taxon>Candidatus Aeolococcales</taxon>
        <taxon>Candidatus Aeolococcaceae</taxon>
        <taxon>Candidatus Aeolococcus</taxon>
    </lineage>
</organism>
<accession>A0A2W5Z421</accession>
<sequence>MASPTAVDHRPGHIGGGCGRHRRRVRGRSFAPRLSRPRPPAPVLGPAVDVFDGDLGDPFILPVGSGANTSYIAFGTGDWPARVPTARSADLKSWQEGPDALPQLPAWSPPDPKNSLSGAPAALDTGRGFVLYVSLPEAAARQECIAAATSPTAQGPYTVVGNGPLLCQHDIGGSIDPSVTSDRAGKLHLLWKNDGNALGLPTSIWEQELTKDGLGLAGPAHRLLTSEQSWQGGIIEEPAVIPAAKGGWWLFYSGNFFDRAEYATGLAYCPSLSGPCAEAQPGPFLGTAQLGQQRQFAPGGLETFSDAHGKLWAVLDTWNRPPPQRPLLLLPLAPTSTHHVVLTCAGTPGHLKLGPNAPLARRA</sequence>
<dbReference type="AlphaFoldDB" id="A0A2W5Z421"/>
<dbReference type="Pfam" id="PF04616">
    <property type="entry name" value="Glyco_hydro_43"/>
    <property type="match status" value="1"/>
</dbReference>
<dbReference type="SUPFAM" id="SSF75005">
    <property type="entry name" value="Arabinanase/levansucrase/invertase"/>
    <property type="match status" value="1"/>
</dbReference>
<dbReference type="InterPro" id="IPR006710">
    <property type="entry name" value="Glyco_hydro_43"/>
</dbReference>
<dbReference type="Proteomes" id="UP000248724">
    <property type="component" value="Unassembled WGS sequence"/>
</dbReference>
<evidence type="ECO:0000256" key="2">
    <source>
        <dbReference type="ARBA" id="ARBA00022801"/>
    </source>
</evidence>
<dbReference type="PANTHER" id="PTHR42812">
    <property type="entry name" value="BETA-XYLOSIDASE"/>
    <property type="match status" value="1"/>
</dbReference>
<feature type="region of interest" description="Disordered" evidence="5">
    <location>
        <begin position="95"/>
        <end position="116"/>
    </location>
</feature>
<evidence type="ECO:0000256" key="4">
    <source>
        <dbReference type="RuleBase" id="RU361187"/>
    </source>
</evidence>
<reference evidence="6 7" key="1">
    <citation type="journal article" date="2017" name="Nature">
        <title>Atmospheric trace gases support primary production in Antarctic desert surface soil.</title>
        <authorList>
            <person name="Ji M."/>
            <person name="Greening C."/>
            <person name="Vanwonterghem I."/>
            <person name="Carere C.R."/>
            <person name="Bay S.K."/>
            <person name="Steen J.A."/>
            <person name="Montgomery K."/>
            <person name="Lines T."/>
            <person name="Beardall J."/>
            <person name="van Dorst J."/>
            <person name="Snape I."/>
            <person name="Stott M.B."/>
            <person name="Hugenholtz P."/>
            <person name="Ferrari B.C."/>
        </authorList>
    </citation>
    <scope>NUCLEOTIDE SEQUENCE [LARGE SCALE GENOMIC DNA]</scope>
    <source>
        <strain evidence="6">RRmetagenome_bin12</strain>
    </source>
</reference>
<dbReference type="CDD" id="cd08999">
    <property type="entry name" value="GH43_ABN-like"/>
    <property type="match status" value="1"/>
</dbReference>
<keyword evidence="3 4" id="KW-0326">Glycosidase</keyword>
<evidence type="ECO:0000256" key="3">
    <source>
        <dbReference type="ARBA" id="ARBA00023295"/>
    </source>
</evidence>
<comment type="caution">
    <text evidence="6">The sequence shown here is derived from an EMBL/GenBank/DDBJ whole genome shotgun (WGS) entry which is preliminary data.</text>
</comment>
<gene>
    <name evidence="6" type="ORF">DLM65_09390</name>
</gene>
<evidence type="ECO:0000256" key="5">
    <source>
        <dbReference type="SAM" id="MobiDB-lite"/>
    </source>
</evidence>